<keyword evidence="2" id="KW-1185">Reference proteome</keyword>
<reference evidence="1 2" key="1">
    <citation type="journal article" date="2019" name="Nat. Ecol. Evol.">
        <title>Megaphylogeny resolves global patterns of mushroom evolution.</title>
        <authorList>
            <person name="Varga T."/>
            <person name="Krizsan K."/>
            <person name="Foldi C."/>
            <person name="Dima B."/>
            <person name="Sanchez-Garcia M."/>
            <person name="Sanchez-Ramirez S."/>
            <person name="Szollosi G.J."/>
            <person name="Szarkandi J.G."/>
            <person name="Papp V."/>
            <person name="Albert L."/>
            <person name="Andreopoulos W."/>
            <person name="Angelini C."/>
            <person name="Antonin V."/>
            <person name="Barry K.W."/>
            <person name="Bougher N.L."/>
            <person name="Buchanan P."/>
            <person name="Buyck B."/>
            <person name="Bense V."/>
            <person name="Catcheside P."/>
            <person name="Chovatia M."/>
            <person name="Cooper J."/>
            <person name="Damon W."/>
            <person name="Desjardin D."/>
            <person name="Finy P."/>
            <person name="Geml J."/>
            <person name="Haridas S."/>
            <person name="Hughes K."/>
            <person name="Justo A."/>
            <person name="Karasinski D."/>
            <person name="Kautmanova I."/>
            <person name="Kiss B."/>
            <person name="Kocsube S."/>
            <person name="Kotiranta H."/>
            <person name="LaButti K.M."/>
            <person name="Lechner B.E."/>
            <person name="Liimatainen K."/>
            <person name="Lipzen A."/>
            <person name="Lukacs Z."/>
            <person name="Mihaltcheva S."/>
            <person name="Morgado L.N."/>
            <person name="Niskanen T."/>
            <person name="Noordeloos M.E."/>
            <person name="Ohm R.A."/>
            <person name="Ortiz-Santana B."/>
            <person name="Ovrebo C."/>
            <person name="Racz N."/>
            <person name="Riley R."/>
            <person name="Savchenko A."/>
            <person name="Shiryaev A."/>
            <person name="Soop K."/>
            <person name="Spirin V."/>
            <person name="Szebenyi C."/>
            <person name="Tomsovsky M."/>
            <person name="Tulloss R.E."/>
            <person name="Uehling J."/>
            <person name="Grigoriev I.V."/>
            <person name="Vagvolgyi C."/>
            <person name="Papp T."/>
            <person name="Martin F.M."/>
            <person name="Miettinen O."/>
            <person name="Hibbett D.S."/>
            <person name="Nagy L.G."/>
        </authorList>
    </citation>
    <scope>NUCLEOTIDE SEQUENCE [LARGE SCALE GENOMIC DNA]</scope>
    <source>
        <strain evidence="1 2">CBS 166.37</strain>
    </source>
</reference>
<protein>
    <submittedName>
        <fullName evidence="1">Uncharacterized protein</fullName>
    </submittedName>
</protein>
<dbReference type="Proteomes" id="UP000308652">
    <property type="component" value="Unassembled WGS sequence"/>
</dbReference>
<proteinExistence type="predicted"/>
<dbReference type="EMBL" id="ML213590">
    <property type="protein sequence ID" value="TFK44168.1"/>
    <property type="molecule type" value="Genomic_DNA"/>
</dbReference>
<evidence type="ECO:0000313" key="1">
    <source>
        <dbReference type="EMBL" id="TFK44168.1"/>
    </source>
</evidence>
<sequence>MRLLSPLSAIHHSSSPVISFFFFINHYHSIFAFYSYSFSCAVELYSISCYIPSSEFNSIASIQNPFSRRLFHTDIHSIPSLIHLIPQSRIYSFSFSSTIYLHGNRCTYTLSQV</sequence>
<evidence type="ECO:0000313" key="2">
    <source>
        <dbReference type="Proteomes" id="UP000308652"/>
    </source>
</evidence>
<gene>
    <name evidence="1" type="ORF">BDQ12DRAFT_672507</name>
</gene>
<organism evidence="1 2">
    <name type="scientific">Crucibulum laeve</name>
    <dbReference type="NCBI Taxonomy" id="68775"/>
    <lineage>
        <taxon>Eukaryota</taxon>
        <taxon>Fungi</taxon>
        <taxon>Dikarya</taxon>
        <taxon>Basidiomycota</taxon>
        <taxon>Agaricomycotina</taxon>
        <taxon>Agaricomycetes</taxon>
        <taxon>Agaricomycetidae</taxon>
        <taxon>Agaricales</taxon>
        <taxon>Agaricineae</taxon>
        <taxon>Nidulariaceae</taxon>
        <taxon>Crucibulum</taxon>
    </lineage>
</organism>
<dbReference type="AlphaFoldDB" id="A0A5C3MJW0"/>
<name>A0A5C3MJW0_9AGAR</name>
<accession>A0A5C3MJW0</accession>
<feature type="non-terminal residue" evidence="1">
    <location>
        <position position="113"/>
    </location>
</feature>